<feature type="compositionally biased region" description="Low complexity" evidence="1">
    <location>
        <begin position="497"/>
        <end position="507"/>
    </location>
</feature>
<sequence length="1056" mass="116935">MGDVDRMFDDPDSPIDALPSLLQLSDSDSEEIQAVGRATSLDVTAKSAKSAKEDPLHPVTCTPVLSPVLNIDHSNVPFQEPVKISSLVEVSRGDNSAQTKTNNKGKMLSPIVSDCEEKKDAATIKPATDNKSAQQEPSVTTAEKDHESVPRNSSMKTPIWAFLQKVRDSNQSKTKVKSVTTLKAPTHPPDFEDDFLIVDDNGPFCFSIATKSTNKQNKNKESTSGNGREMDVLSKKLLKEQTALQKTPKNMREKKNEAKHCITPKKNNPQHPRNKADNQPKSATGRQPDNQTVTPSSESPNEQLHPATRLPSAALNIDHSDVPFQEPVKTSSPLDESMGRNSAQTKTNNKGKMLSPIVSDCEEKKDAATIKPATDKKTLPPVKAPTPPPDLEDDFLAVDDMSFCVSIPTKSTSKQLKSKESGSDKGGLTDSWQQNEPPNKKLLKEQTARKKTPKNTRVKTNEPKHRNIPNKKNPQGPRNKADNQTKVAAVSLTDAQSVKPSSKVKTSSKGDRENPKTNRPASSAKGMKTQHQECRNEECEDVDLASSSVFDLGQPDTAEDSAARTFEQNHQSTPGRSPTEEFQMLGKRKRNPPGEWWLGCPQTEAQPEVRGEAHCVKKYKANRGEPVKEASALPAKPKRLLKSTIEKDAKKSKKVRSKAKRALWKRLPSEPNGDGAEQTEDQEQQQFPDRDSSPQLSSPQDFIQQHRNHNSEHRVFRRMYQSTRKKKVSSKPIPPRTTGSLEQLPEKRRSRLPGEWWKVTATPENAEAGLPSHKKSKLGMKTKAKQSRPSAKSPWQAVDLPPSQTTRDEEQTERVNTPAKVFSTRPLPNDEGAAQSHEVVVRVYTPDCATANSQGTFTVEGRRDSLQDGSSPEGEILQSGPVSMIELEPHHDADLPSTRRPPAELSVCDMCAPPLKPCTLRAGDRNDLGEWLQLLFPTTLTGENHKNSAVSPDQFDWYFYKNGTMGIVEDLHCWNFSHGKMLLGSFMKKPLWVDHSATMVFFLLTSSVRVNVDCVESCVHAGNSFMVPCGHAYSIQNLAEQPAFLCFNRMLTESPD</sequence>
<feature type="compositionally biased region" description="Basic and acidic residues" evidence="1">
    <location>
        <begin position="228"/>
        <end position="239"/>
    </location>
</feature>
<feature type="region of interest" description="Disordered" evidence="1">
    <location>
        <begin position="206"/>
        <end position="395"/>
    </location>
</feature>
<evidence type="ECO:0000313" key="4">
    <source>
        <dbReference type="Proteomes" id="UP000264820"/>
    </source>
</evidence>
<dbReference type="Gene3D" id="2.60.120.10">
    <property type="entry name" value="Jelly Rolls"/>
    <property type="match status" value="1"/>
</dbReference>
<organism evidence="3 4">
    <name type="scientific">Hippocampus comes</name>
    <name type="common">Tiger tail seahorse</name>
    <dbReference type="NCBI Taxonomy" id="109280"/>
    <lineage>
        <taxon>Eukaryota</taxon>
        <taxon>Metazoa</taxon>
        <taxon>Chordata</taxon>
        <taxon>Craniata</taxon>
        <taxon>Vertebrata</taxon>
        <taxon>Euteleostomi</taxon>
        <taxon>Actinopterygii</taxon>
        <taxon>Neopterygii</taxon>
        <taxon>Teleostei</taxon>
        <taxon>Neoteleostei</taxon>
        <taxon>Acanthomorphata</taxon>
        <taxon>Syngnathiaria</taxon>
        <taxon>Syngnathiformes</taxon>
        <taxon>Syngnathoidei</taxon>
        <taxon>Syngnathidae</taxon>
        <taxon>Hippocampus</taxon>
    </lineage>
</organism>
<feature type="compositionally biased region" description="Polar residues" evidence="1">
    <location>
        <begin position="693"/>
        <end position="705"/>
    </location>
</feature>
<reference evidence="3" key="1">
    <citation type="submission" date="2025-08" db="UniProtKB">
        <authorList>
            <consortium name="Ensembl"/>
        </authorList>
    </citation>
    <scope>IDENTIFICATION</scope>
</reference>
<protein>
    <submittedName>
        <fullName evidence="3">Uncharacterized LOC109529038</fullName>
    </submittedName>
</protein>
<dbReference type="Ensembl" id="ENSHCOT00000008265.1">
    <property type="protein sequence ID" value="ENSHCOP00000003716.1"/>
    <property type="gene ID" value="ENSHCOG00000005090.1"/>
</dbReference>
<reference evidence="3" key="2">
    <citation type="submission" date="2025-09" db="UniProtKB">
        <authorList>
            <consortium name="Ensembl"/>
        </authorList>
    </citation>
    <scope>IDENTIFICATION</scope>
</reference>
<feature type="compositionally biased region" description="Polar residues" evidence="1">
    <location>
        <begin position="566"/>
        <end position="576"/>
    </location>
</feature>
<dbReference type="OMA" id="HSATTIF"/>
<feature type="region of interest" description="Disordered" evidence="1">
    <location>
        <begin position="170"/>
        <end position="190"/>
    </location>
</feature>
<evidence type="ECO:0000256" key="1">
    <source>
        <dbReference type="SAM" id="MobiDB-lite"/>
    </source>
</evidence>
<feature type="compositionally biased region" description="Polar residues" evidence="1">
    <location>
        <begin position="209"/>
        <end position="226"/>
    </location>
</feature>
<feature type="compositionally biased region" description="Polar residues" evidence="1">
    <location>
        <begin position="265"/>
        <end position="302"/>
    </location>
</feature>
<evidence type="ECO:0000259" key="2">
    <source>
        <dbReference type="Pfam" id="PF11699"/>
    </source>
</evidence>
<name>A0A3Q2XTY7_HIPCM</name>
<keyword evidence="4" id="KW-1185">Reference proteome</keyword>
<feature type="region of interest" description="Disordered" evidence="1">
    <location>
        <begin position="118"/>
        <end position="156"/>
    </location>
</feature>
<dbReference type="InterPro" id="IPR025974">
    <property type="entry name" value="Mif2/CENP-C_cupin"/>
</dbReference>
<dbReference type="Pfam" id="PF11699">
    <property type="entry name" value="CENP-C_C"/>
    <property type="match status" value="1"/>
</dbReference>
<feature type="compositionally biased region" description="Basic and acidic residues" evidence="1">
    <location>
        <begin position="438"/>
        <end position="448"/>
    </location>
</feature>
<dbReference type="AlphaFoldDB" id="A0A3Q2XTY7"/>
<proteinExistence type="predicted"/>
<feature type="compositionally biased region" description="Polar residues" evidence="1">
    <location>
        <begin position="328"/>
        <end position="350"/>
    </location>
</feature>
<dbReference type="Proteomes" id="UP000264820">
    <property type="component" value="Unplaced"/>
</dbReference>
<dbReference type="InterPro" id="IPR014710">
    <property type="entry name" value="RmlC-like_jellyroll"/>
</dbReference>
<feature type="compositionally biased region" description="Basic residues" evidence="1">
    <location>
        <begin position="772"/>
        <end position="786"/>
    </location>
</feature>
<accession>A0A3Q2XTY7</accession>
<feature type="compositionally biased region" description="Basic residues" evidence="1">
    <location>
        <begin position="650"/>
        <end position="664"/>
    </location>
</feature>
<dbReference type="STRING" id="109280.ENSHCOP00000003716"/>
<feature type="region of interest" description="Disordered" evidence="1">
    <location>
        <begin position="407"/>
        <end position="816"/>
    </location>
</feature>
<feature type="compositionally biased region" description="Basic and acidic residues" evidence="1">
    <location>
        <begin position="250"/>
        <end position="260"/>
    </location>
</feature>
<feature type="compositionally biased region" description="Basic and acidic residues" evidence="1">
    <location>
        <begin position="361"/>
        <end position="378"/>
    </location>
</feature>
<feature type="domain" description="Mif2/CENP-C cupin" evidence="2">
    <location>
        <begin position="976"/>
        <end position="1047"/>
    </location>
</feature>
<feature type="compositionally biased region" description="Polar residues" evidence="1">
    <location>
        <begin position="129"/>
        <end position="141"/>
    </location>
</feature>
<evidence type="ECO:0000313" key="3">
    <source>
        <dbReference type="Ensembl" id="ENSHCOP00000003716.1"/>
    </source>
</evidence>